<dbReference type="Pfam" id="PF16161">
    <property type="entry name" value="DUF4867"/>
    <property type="match status" value="1"/>
</dbReference>
<dbReference type="InterPro" id="IPR032358">
    <property type="entry name" value="DUF4867"/>
</dbReference>
<reference evidence="1" key="2">
    <citation type="journal article" date="2021" name="PeerJ">
        <title>Extensive microbial diversity within the chicken gut microbiome revealed by metagenomics and culture.</title>
        <authorList>
            <person name="Gilroy R."/>
            <person name="Ravi A."/>
            <person name="Getino M."/>
            <person name="Pursley I."/>
            <person name="Horton D.L."/>
            <person name="Alikhan N.F."/>
            <person name="Baker D."/>
            <person name="Gharbi K."/>
            <person name="Hall N."/>
            <person name="Watson M."/>
            <person name="Adriaenssens E.M."/>
            <person name="Foster-Nyarko E."/>
            <person name="Jarju S."/>
            <person name="Secka A."/>
            <person name="Antonio M."/>
            <person name="Oren A."/>
            <person name="Chaudhuri R.R."/>
            <person name="La Ragione R."/>
            <person name="Hildebrand F."/>
            <person name="Pallen M.J."/>
        </authorList>
    </citation>
    <scope>NUCLEOTIDE SEQUENCE</scope>
    <source>
        <strain evidence="1">ChiBcec16-1751</strain>
    </source>
</reference>
<comment type="caution">
    <text evidence="1">The sequence shown here is derived from an EMBL/GenBank/DDBJ whole genome shotgun (WGS) entry which is preliminary data.</text>
</comment>
<reference evidence="1" key="1">
    <citation type="submission" date="2020-10" db="EMBL/GenBank/DDBJ databases">
        <authorList>
            <person name="Gilroy R."/>
        </authorList>
    </citation>
    <scope>NUCLEOTIDE SEQUENCE</scope>
    <source>
        <strain evidence="1">ChiBcec16-1751</strain>
    </source>
</reference>
<name>A0A9D1JTI4_9FIRM</name>
<sequence length="211" mass="23287">MHIYSVYDAEFRTYGRVLSGYDTAELVQALENKTPLPQGVEYVPSDKVLEELPAYVQIRDQVYGGMPVQLGWCNGCNTKLNCLEYHRDSEVNLGSRDFILLLGQESDIVDGVLDTATVKAFLCPAGTMVEVFATTLHYAPCSAKKGQGFKVMVALPQGTNTEKPVFLPKTEEDTWMTARNKWLLAHAESSEAKDGAHIGLKGENIDIANLI</sequence>
<dbReference type="AlphaFoldDB" id="A0A9D1JTI4"/>
<proteinExistence type="predicted"/>
<evidence type="ECO:0000313" key="1">
    <source>
        <dbReference type="EMBL" id="HIS65167.1"/>
    </source>
</evidence>
<organism evidence="1 2">
    <name type="scientific">Candidatus Avoscillospira avistercoris</name>
    <dbReference type="NCBI Taxonomy" id="2840707"/>
    <lineage>
        <taxon>Bacteria</taxon>
        <taxon>Bacillati</taxon>
        <taxon>Bacillota</taxon>
        <taxon>Clostridia</taxon>
        <taxon>Eubacteriales</taxon>
        <taxon>Oscillospiraceae</taxon>
        <taxon>Oscillospiraceae incertae sedis</taxon>
        <taxon>Candidatus Avoscillospira</taxon>
    </lineage>
</organism>
<protein>
    <submittedName>
        <fullName evidence="1">DUF4867 family protein</fullName>
    </submittedName>
</protein>
<evidence type="ECO:0000313" key="2">
    <source>
        <dbReference type="Proteomes" id="UP000886741"/>
    </source>
</evidence>
<dbReference type="EMBL" id="DVJJ01000112">
    <property type="protein sequence ID" value="HIS65167.1"/>
    <property type="molecule type" value="Genomic_DNA"/>
</dbReference>
<gene>
    <name evidence="1" type="ORF">IAA83_07350</name>
</gene>
<accession>A0A9D1JTI4</accession>
<dbReference type="Proteomes" id="UP000886741">
    <property type="component" value="Unassembled WGS sequence"/>
</dbReference>